<dbReference type="GeneID" id="94839019"/>
<accession>A0A1J4KA75</accession>
<dbReference type="InterPro" id="IPR018200">
    <property type="entry name" value="USP_CS"/>
</dbReference>
<dbReference type="InterPro" id="IPR050164">
    <property type="entry name" value="Peptidase_C19"/>
</dbReference>
<dbReference type="EMBL" id="MLAK01000722">
    <property type="protein sequence ID" value="OHT06566.1"/>
    <property type="molecule type" value="Genomic_DNA"/>
</dbReference>
<comment type="caution">
    <text evidence="2">The sequence shown here is derived from an EMBL/GenBank/DDBJ whole genome shotgun (WGS) entry which is preliminary data.</text>
</comment>
<dbReference type="VEuPathDB" id="TrichDB:TRFO_25381"/>
<dbReference type="PROSITE" id="PS50235">
    <property type="entry name" value="USP_3"/>
    <property type="match status" value="1"/>
</dbReference>
<dbReference type="GO" id="GO:0005634">
    <property type="term" value="C:nucleus"/>
    <property type="evidence" value="ECO:0007669"/>
    <property type="project" value="TreeGrafter"/>
</dbReference>
<dbReference type="PANTHER" id="PTHR24006">
    <property type="entry name" value="UBIQUITIN CARBOXYL-TERMINAL HYDROLASE"/>
    <property type="match status" value="1"/>
</dbReference>
<dbReference type="Proteomes" id="UP000179807">
    <property type="component" value="Unassembled WGS sequence"/>
</dbReference>
<organism evidence="2 3">
    <name type="scientific">Tritrichomonas foetus</name>
    <dbReference type="NCBI Taxonomy" id="1144522"/>
    <lineage>
        <taxon>Eukaryota</taxon>
        <taxon>Metamonada</taxon>
        <taxon>Parabasalia</taxon>
        <taxon>Tritrichomonadida</taxon>
        <taxon>Tritrichomonadidae</taxon>
        <taxon>Tritrichomonas</taxon>
    </lineage>
</organism>
<feature type="domain" description="USP" evidence="1">
    <location>
        <begin position="1099"/>
        <end position="1404"/>
    </location>
</feature>
<sequence>MNQDFKEWIDHIYSSLSNQAKLSKTYTDLLSQINSIHKTGFLMNEFQNNTDEFIDVYSPRIITEILNLTPSDQLYTQQLNQILEAYINLIPLFLFSNHKKFSKSAQKIVIEKDYPFYSSTVTNSFSFLSSSPYYTSNLKLFLNSDILNTCKSFFEKNENVIPDVYYSVIFLLNNFRTQWDKKTFKSFYTLFVTSFLTMINKIEDNSFRNVNENQIISIFNMLFDIIEQDMTLHNNLLNSQIEFCLRMLCSDYLNKQFCALKVLQTIENIPDDIFLRIKNDQILQKVLTNLHKDLIPGFAWLLKSMVVKGYIDPRHLIELWEITLAKYTSSIDTWADVITDLDPEIEELFWQKVAKTRSFPLTVYPFLRKISNKANESQKKMMFQCLFQQIFTIATTEETENAIVLTIAFYLPRDPDFRSSVQDQCIDLIKNNLHIRFSLSVLKKLAFYFNANESRELFHIFLDIKPNLSENTEQYMEFLVSDMRHFDSVLTEEESKRFESLMTKILPEKSAQVQKFFEDIARTQKVIFPTSFFTFAISRLCSASQNTESYVDLLISLFKEVNRKSFESSMLFNELWIRTVNNLICAEDIWNFLYATSSTKVASFLSKLYSNCRESGALQIFVKKCLREPANVGSLTALAKSIEQREGIDAKKKKINKWEIKDKNLIEVKMFGDYKGVLLLPPQIQPQRLKGMISNFLLLRPDTFTLHLNGKTLPTDTVLFTNESELEIKIIGKDLHIPMRPTSYLKEEESKFLVSLLSSDNQQINETALKIVNILPTVQSEMDILTGEKIDWEKIFDSTHQSLLLYRLNAIGNLLQTDWYIRFRDEGGAEYLYKKLVIEKHLYRSHSIILKILECLIASNDPFFIKFSQKDFEILIDLIFEEVDQNESNSELLFTILKSASVYNYSKLFSVEKFDNLITKSIFHRNKHFRESICSILLLNQQRNKFLLNLLPESDCAFCDDYYQILVDSTEPRNADLFQKLTDLLISHFSHTDDVKKLLFVSPPHEPFVNGILSLLYKINSFSEDEAAKLIQFMIQFIAFNPVYYFSLNSTFFSFLKLLMNNSQSNQKILYEKLHLIHNSININKHTSKILFTASHNRKGLQNLGATCYANSVFQQLFNTYEFRSAFLEARCESEDWTFALQMIFARLMFFPSLFVDTKSFFKVWKGWDGQTVKTHEQQDAVEFLQLILDQINEKIPNIIDIFKGKIQHDTIGVGVDYHAVSEEDFTTLGLEVCDQRDIEDSLTSFLLPDYHNDYSAEDIGKIDVQRFHKIHTAPQILIIQLKRFTYDLKNNRRLKISKKFNFPHHLDITRAMVDQSSKIEYDLIGVVVHIGNASAGHYFSYCKDYRDNLGNNTKSNIHCQWMSCNDTVVKSFDGSLLPELASGEHSSGNMRDDTAYILFYRRSDTSAPISNDSSMNQAVVESLVDEIQDALRSSVLTSDSYSQFIYEISDDEEKGPFIFSYIVKCLKTCKSEKLYDEFINKVNNLVECSPVFANYVTSQLDSHFSMLLENNCTYTREKYSHFLCHAMQYSNGIEVTKLIKFLISKLRESVNYWGNFDDFFLPFLQSVSINTCNSDLLPVIFDFLQIHVPDYVKLHPNEPVYQKINLNNVFKLLVVQLSSSATKEDYKSIIFSNNFLNKWIQSPYHAVAFSQLLRSFVVECPELSAVYFEFLVQNAADLSPESTAGHFAVLINSQAMCNDQQVLWCFKFLRTKSPAYSRVFFEQLTTKIVESKIDFTHPLLLHGDLWINDWLFSLDIDLRRTMRKLTVAVFKDSPTHLHELLILLLSKMPDLCTISLKRKKDLYLTAHGLSLESSLPTNTFYSLLSWTVKKGDLYHELCQASPQLTDTLMAHKSLQIRDNFPMQRLMEVIGLCKPINDVFFQNVSPNKFLSSFSSIECQVEANSTMVFDALKFVPSSLINEVSKSDIFSKLAVYGITQETFISKQLSEYIFCEVNKESAPCLATPLWQRCFHKVLMQDSFAMTSRKILHCSPSTSTIFMKLKCHLSIVEHIKHSIKNGNKIDCNAFELLRSLTDAFKVTFEGKKSWFGKDQALPIKRFWQKYHRMVSNLIKVLMNSTDLTEIDSLSMLLRCVAGVSNEMTILIFEQLAQHQGNILSTVYEKGINSISLLIDVVSELIFQNVLENQQNVVFQFLIDEFCSLIKSNIYNYNVLDILKRRIDDISGNYPNLKPHEQFEKYLSILQEKLSYFV</sequence>
<proteinExistence type="predicted"/>
<reference evidence="2" key="1">
    <citation type="submission" date="2016-10" db="EMBL/GenBank/DDBJ databases">
        <authorList>
            <person name="Benchimol M."/>
            <person name="Almeida L.G."/>
            <person name="Vasconcelos A.T."/>
            <person name="Perreira-Neves A."/>
            <person name="Rosa I.A."/>
            <person name="Tasca T."/>
            <person name="Bogo M.R."/>
            <person name="de Souza W."/>
        </authorList>
    </citation>
    <scope>NUCLEOTIDE SEQUENCE [LARGE SCALE GENOMIC DNA]</scope>
    <source>
        <strain evidence="2">K</strain>
    </source>
</reference>
<dbReference type="GO" id="GO:0005829">
    <property type="term" value="C:cytosol"/>
    <property type="evidence" value="ECO:0007669"/>
    <property type="project" value="TreeGrafter"/>
</dbReference>
<dbReference type="PROSITE" id="PS00972">
    <property type="entry name" value="USP_1"/>
    <property type="match status" value="1"/>
</dbReference>
<evidence type="ECO:0000259" key="1">
    <source>
        <dbReference type="PROSITE" id="PS50235"/>
    </source>
</evidence>
<dbReference type="Gene3D" id="3.90.70.10">
    <property type="entry name" value="Cysteine proteinases"/>
    <property type="match status" value="1"/>
</dbReference>
<dbReference type="RefSeq" id="XP_068359702.1">
    <property type="nucleotide sequence ID" value="XM_068504315.1"/>
</dbReference>
<keyword evidence="3" id="KW-1185">Reference proteome</keyword>
<evidence type="ECO:0000313" key="3">
    <source>
        <dbReference type="Proteomes" id="UP000179807"/>
    </source>
</evidence>
<dbReference type="GO" id="GO:0004843">
    <property type="term" value="F:cysteine-type deubiquitinase activity"/>
    <property type="evidence" value="ECO:0007669"/>
    <property type="project" value="InterPro"/>
</dbReference>
<dbReference type="SUPFAM" id="SSF54001">
    <property type="entry name" value="Cysteine proteinases"/>
    <property type="match status" value="1"/>
</dbReference>
<name>A0A1J4KA75_9EUKA</name>
<dbReference type="GO" id="GO:0016579">
    <property type="term" value="P:protein deubiquitination"/>
    <property type="evidence" value="ECO:0007669"/>
    <property type="project" value="InterPro"/>
</dbReference>
<dbReference type="Pfam" id="PF00443">
    <property type="entry name" value="UCH"/>
    <property type="match status" value="1"/>
</dbReference>
<dbReference type="InterPro" id="IPR001394">
    <property type="entry name" value="Peptidase_C19_UCH"/>
</dbReference>
<gene>
    <name evidence="2" type="ORF">TRFO_25381</name>
</gene>
<dbReference type="PROSITE" id="PS00973">
    <property type="entry name" value="USP_2"/>
    <property type="match status" value="1"/>
</dbReference>
<evidence type="ECO:0000313" key="2">
    <source>
        <dbReference type="EMBL" id="OHT06566.1"/>
    </source>
</evidence>
<dbReference type="FunFam" id="3.90.70.10:FF:000090">
    <property type="entry name" value="Clan CA, family C19, ubiquitin hydrolase-like cysteine peptidase"/>
    <property type="match status" value="1"/>
</dbReference>
<protein>
    <submittedName>
        <fullName evidence="2">Clan CA, family C19, ubiquitin hydrolase-like cysteine peptidase</fullName>
    </submittedName>
</protein>
<dbReference type="InterPro" id="IPR038765">
    <property type="entry name" value="Papain-like_cys_pep_sf"/>
</dbReference>
<dbReference type="InterPro" id="IPR028889">
    <property type="entry name" value="USP"/>
</dbReference>
<dbReference type="PANTHER" id="PTHR24006:SF827">
    <property type="entry name" value="UBIQUITIN CARBOXYL-TERMINAL HYDROLASE 34"/>
    <property type="match status" value="1"/>
</dbReference>
<dbReference type="OrthoDB" id="289038at2759"/>